<sequence length="91" mass="9384">MTDDTAASRPSALDIVRAFADDGGDLIALHRLARARAGGAVELSGPGSAVSLVWGQGRDEAALTQLARAARIEAVERAALAAERASDEELD</sequence>
<keyword evidence="2" id="KW-1185">Reference proteome</keyword>
<accession>A0ABX6IKA0</accession>
<proteinExistence type="predicted"/>
<protein>
    <submittedName>
        <fullName evidence="1">Uncharacterized protein</fullName>
    </submittedName>
</protein>
<dbReference type="RefSeq" id="WP_213243951.1">
    <property type="nucleotide sequence ID" value="NZ_CP045806.1"/>
</dbReference>
<evidence type="ECO:0000313" key="2">
    <source>
        <dbReference type="Proteomes" id="UP001059836"/>
    </source>
</evidence>
<reference evidence="1" key="1">
    <citation type="journal article" date="2021" name="Nat. Microbiol.">
        <title>Cocultivation of an ultrasmall environmental parasitic bacterium with lytic ability against bacteria associated with wastewater foams.</title>
        <authorList>
            <person name="Batinovic S."/>
            <person name="Rose J.J.A."/>
            <person name="Ratcliffe J."/>
            <person name="Seviour R.J."/>
            <person name="Petrovski S."/>
        </authorList>
    </citation>
    <scope>NUCLEOTIDE SEQUENCE</scope>
    <source>
        <strain evidence="1">CON9</strain>
    </source>
</reference>
<evidence type="ECO:0000313" key="1">
    <source>
        <dbReference type="EMBL" id="QHN35789.1"/>
    </source>
</evidence>
<organism evidence="1 2">
    <name type="scientific">Gordonia pseudamarae</name>
    <dbReference type="NCBI Taxonomy" id="2831662"/>
    <lineage>
        <taxon>Bacteria</taxon>
        <taxon>Bacillati</taxon>
        <taxon>Actinomycetota</taxon>
        <taxon>Actinomycetes</taxon>
        <taxon>Mycobacteriales</taxon>
        <taxon>Gordoniaceae</taxon>
        <taxon>Gordonia</taxon>
    </lineage>
</organism>
<dbReference type="Proteomes" id="UP001059836">
    <property type="component" value="Chromosome"/>
</dbReference>
<name>A0ABX6IKA0_9ACTN</name>
<dbReference type="EMBL" id="CP045809">
    <property type="protein sequence ID" value="QHN35789.1"/>
    <property type="molecule type" value="Genomic_DNA"/>
</dbReference>
<gene>
    <name evidence="1" type="ORF">GII31_13820</name>
</gene>